<dbReference type="Pfam" id="PF01214">
    <property type="entry name" value="CK_II_beta"/>
    <property type="match status" value="1"/>
</dbReference>
<proteinExistence type="inferred from homology"/>
<dbReference type="FunFam" id="2.20.25.20:FF:000001">
    <property type="entry name" value="Casein kinase II subunit beta"/>
    <property type="match status" value="1"/>
</dbReference>
<evidence type="ECO:0000256" key="1">
    <source>
        <dbReference type="ARBA" id="ARBA00006941"/>
    </source>
</evidence>
<evidence type="ECO:0000256" key="2">
    <source>
        <dbReference type="RuleBase" id="RU361268"/>
    </source>
</evidence>
<dbReference type="PANTHER" id="PTHR11740:SF0">
    <property type="entry name" value="CASEIN KINASE II SUBUNIT BETA"/>
    <property type="match status" value="1"/>
</dbReference>
<dbReference type="SMART" id="SM01085">
    <property type="entry name" value="CK_II_beta"/>
    <property type="match status" value="1"/>
</dbReference>
<dbReference type="SUPFAM" id="SSF57798">
    <property type="entry name" value="Casein kinase II beta subunit"/>
    <property type="match status" value="1"/>
</dbReference>
<comment type="subunit">
    <text evidence="2">Tetramer of two alpha and two beta subunits.</text>
</comment>
<dbReference type="InterPro" id="IPR035991">
    <property type="entry name" value="Casein_kinase_II_beta-like"/>
</dbReference>
<dbReference type="GO" id="GO:0005737">
    <property type="term" value="C:cytoplasm"/>
    <property type="evidence" value="ECO:0007669"/>
    <property type="project" value="TreeGrafter"/>
</dbReference>
<dbReference type="Gene3D" id="1.10.1820.10">
    <property type="entry name" value="protein kinase ck2 holoenzyme, chain C, domain 1"/>
    <property type="match status" value="1"/>
</dbReference>
<dbReference type="GO" id="GO:0019887">
    <property type="term" value="F:protein kinase regulator activity"/>
    <property type="evidence" value="ECO:0007669"/>
    <property type="project" value="InterPro"/>
</dbReference>
<protein>
    <recommendedName>
        <fullName evidence="2">Casein kinase II subunit beta</fullName>
        <shortName evidence="2">CK II beta</shortName>
    </recommendedName>
</protein>
<comment type="similarity">
    <text evidence="1 2">Belongs to the casein kinase 2 subunit beta family.</text>
</comment>
<dbReference type="PRINTS" id="PR00472">
    <property type="entry name" value="CASNKINASEII"/>
</dbReference>
<name>A0A835ZJS8_9STRA</name>
<dbReference type="InterPro" id="IPR000704">
    <property type="entry name" value="Casein_kinase_II_reg-sub"/>
</dbReference>
<dbReference type="GO" id="GO:0005956">
    <property type="term" value="C:protein kinase CK2 complex"/>
    <property type="evidence" value="ECO:0007669"/>
    <property type="project" value="UniProtKB-UniRule"/>
</dbReference>
<dbReference type="InterPro" id="IPR016149">
    <property type="entry name" value="Casein_kin_II_reg-sub_N"/>
</dbReference>
<organism evidence="3 4">
    <name type="scientific">Tribonema minus</name>
    <dbReference type="NCBI Taxonomy" id="303371"/>
    <lineage>
        <taxon>Eukaryota</taxon>
        <taxon>Sar</taxon>
        <taxon>Stramenopiles</taxon>
        <taxon>Ochrophyta</taxon>
        <taxon>PX clade</taxon>
        <taxon>Xanthophyceae</taxon>
        <taxon>Tribonematales</taxon>
        <taxon>Tribonemataceae</taxon>
        <taxon>Tribonema</taxon>
    </lineage>
</organism>
<comment type="caution">
    <text evidence="3">The sequence shown here is derived from an EMBL/GenBank/DDBJ whole genome shotgun (WGS) entry which is preliminary data.</text>
</comment>
<dbReference type="Gene3D" id="2.20.25.20">
    <property type="match status" value="1"/>
</dbReference>
<dbReference type="Proteomes" id="UP000664859">
    <property type="component" value="Unassembled WGS sequence"/>
</dbReference>
<gene>
    <name evidence="3" type="ORF">JKP88DRAFT_256951</name>
</gene>
<dbReference type="AlphaFoldDB" id="A0A835ZJS8"/>
<dbReference type="OrthoDB" id="3971593at2759"/>
<accession>A0A835ZJS8</accession>
<dbReference type="FunFam" id="1.10.1820.10:FF:000005">
    <property type="entry name" value="Casein kinase II subunit beta"/>
    <property type="match status" value="1"/>
</dbReference>
<dbReference type="EMBL" id="JAFCMP010000035">
    <property type="protein sequence ID" value="KAG5190323.1"/>
    <property type="molecule type" value="Genomic_DNA"/>
</dbReference>
<sequence>MSETSSTGDGEDSWVQWFCSLQGHEMFCEVDRSYIEDGFNLYGLRQYVPNITECLDIILDRVGPEDSDEDLLQSSYMLYGLIHARYIITTNGLEAMRKKHAMQDFGCCPRMLCRASAVVPIGMRDEPKLEGVKLFCPSCQDVYAPWAPSSPQAQLDGAYFGTTFAHLFCMTYEITAPTAKELYVPRIFGFRIHREASSTDTRQRRRRRQHLFHYFCAL</sequence>
<keyword evidence="4" id="KW-1185">Reference proteome</keyword>
<evidence type="ECO:0000313" key="4">
    <source>
        <dbReference type="Proteomes" id="UP000664859"/>
    </source>
</evidence>
<reference evidence="3" key="1">
    <citation type="submission" date="2021-02" db="EMBL/GenBank/DDBJ databases">
        <title>First Annotated Genome of the Yellow-green Alga Tribonema minus.</title>
        <authorList>
            <person name="Mahan K.M."/>
        </authorList>
    </citation>
    <scope>NUCLEOTIDE SEQUENCE</scope>
    <source>
        <strain evidence="3">UTEX B ZZ1240</strain>
    </source>
</reference>
<evidence type="ECO:0000313" key="3">
    <source>
        <dbReference type="EMBL" id="KAG5190323.1"/>
    </source>
</evidence>
<dbReference type="PANTHER" id="PTHR11740">
    <property type="entry name" value="CASEIN KINASE II SUBUNIT BETA"/>
    <property type="match status" value="1"/>
</dbReference>